<keyword evidence="2" id="KW-1185">Reference proteome</keyword>
<reference evidence="1 2" key="1">
    <citation type="submission" date="2018-11" db="EMBL/GenBank/DDBJ databases">
        <title>Taxonoimc description of Halomarina strain SPP-AMP-1.</title>
        <authorList>
            <person name="Pal Y."/>
            <person name="Srinivasana K."/>
            <person name="Verma A."/>
            <person name="Kumar P."/>
        </authorList>
    </citation>
    <scope>NUCLEOTIDE SEQUENCE [LARGE SCALE GENOMIC DNA]</scope>
    <source>
        <strain evidence="1 2">SPP-AMP-1</strain>
    </source>
</reference>
<evidence type="ECO:0000313" key="1">
    <source>
        <dbReference type="EMBL" id="RRJ30542.1"/>
    </source>
</evidence>
<organism evidence="1 2">
    <name type="scientific">Halocatena pleomorpha</name>
    <dbReference type="NCBI Taxonomy" id="1785090"/>
    <lineage>
        <taxon>Archaea</taxon>
        <taxon>Methanobacteriati</taxon>
        <taxon>Methanobacteriota</taxon>
        <taxon>Stenosarchaea group</taxon>
        <taxon>Halobacteria</taxon>
        <taxon>Halobacteriales</taxon>
        <taxon>Natronomonadaceae</taxon>
        <taxon>Halocatena</taxon>
    </lineage>
</organism>
<gene>
    <name evidence="1" type="ORF">EIK79_09690</name>
</gene>
<dbReference type="RefSeq" id="WP_124954913.1">
    <property type="nucleotide sequence ID" value="NZ_RRCH01000021.1"/>
</dbReference>
<dbReference type="AlphaFoldDB" id="A0A3P3RAM8"/>
<sequence>MNRHFKDAWYYLKRAGQEGRLGVTETVSPLEKDLRTRLRMRSVETESERTRGERLKAEFETYRGRAKRMYHRAQARM</sequence>
<evidence type="ECO:0000313" key="2">
    <source>
        <dbReference type="Proteomes" id="UP000282322"/>
    </source>
</evidence>
<name>A0A3P3RAM8_9EURY</name>
<dbReference type="EMBL" id="RRCH01000021">
    <property type="protein sequence ID" value="RRJ30542.1"/>
    <property type="molecule type" value="Genomic_DNA"/>
</dbReference>
<proteinExistence type="predicted"/>
<comment type="caution">
    <text evidence="1">The sequence shown here is derived from an EMBL/GenBank/DDBJ whole genome shotgun (WGS) entry which is preliminary data.</text>
</comment>
<protein>
    <submittedName>
        <fullName evidence="1">Uncharacterized protein</fullName>
    </submittedName>
</protein>
<dbReference type="Proteomes" id="UP000282322">
    <property type="component" value="Unassembled WGS sequence"/>
</dbReference>
<dbReference type="OrthoDB" id="206274at2157"/>
<accession>A0A3P3RAM8</accession>